<dbReference type="EMBL" id="LAZR01001032">
    <property type="protein sequence ID" value="KKN52133.1"/>
    <property type="molecule type" value="Genomic_DNA"/>
</dbReference>
<gene>
    <name evidence="1" type="ORF">LCGC14_0615690</name>
</gene>
<comment type="caution">
    <text evidence="1">The sequence shown here is derived from an EMBL/GenBank/DDBJ whole genome shotgun (WGS) entry which is preliminary data.</text>
</comment>
<proteinExistence type="predicted"/>
<evidence type="ECO:0008006" key="2">
    <source>
        <dbReference type="Google" id="ProtNLM"/>
    </source>
</evidence>
<accession>A0A0F9UEU2</accession>
<reference evidence="1" key="1">
    <citation type="journal article" date="2015" name="Nature">
        <title>Complex archaea that bridge the gap between prokaryotes and eukaryotes.</title>
        <authorList>
            <person name="Spang A."/>
            <person name="Saw J.H."/>
            <person name="Jorgensen S.L."/>
            <person name="Zaremba-Niedzwiedzka K."/>
            <person name="Martijn J."/>
            <person name="Lind A.E."/>
            <person name="van Eijk R."/>
            <person name="Schleper C."/>
            <person name="Guy L."/>
            <person name="Ettema T.J."/>
        </authorList>
    </citation>
    <scope>NUCLEOTIDE SEQUENCE</scope>
</reference>
<name>A0A0F9UEU2_9ZZZZ</name>
<dbReference type="AlphaFoldDB" id="A0A0F9UEU2"/>
<dbReference type="InterPro" id="IPR027266">
    <property type="entry name" value="TrmE/GcvT-like"/>
</dbReference>
<evidence type="ECO:0000313" key="1">
    <source>
        <dbReference type="EMBL" id="KKN52133.1"/>
    </source>
</evidence>
<dbReference type="SUPFAM" id="SSF103025">
    <property type="entry name" value="Folate-binding domain"/>
    <property type="match status" value="1"/>
</dbReference>
<protein>
    <recommendedName>
        <fullName evidence="2">Aminomethyltransferase folate-binding domain-containing protein</fullName>
    </recommendedName>
</protein>
<dbReference type="Gene3D" id="3.30.70.1400">
    <property type="entry name" value="Aminomethyltransferase beta-barrel domains"/>
    <property type="match status" value="1"/>
</dbReference>
<sequence>MTFNPIMFARHSNASSAVTNALQTNNNHVVMDFSGTETSVFLSTILGLDLTMLTASGLGLKGTLDGDYNSDYSFAVYYFSETAFRFVLPHNASLQLQALINEQQLRFDIDFVVRTDLASFILSGDNAFDTLVNAFKLTPGLRLSNAQLCYGAQSGDVFITAIDKNDEQHFVLVAKQQELQKWQSYMQAQGFALMHSEAA</sequence>
<dbReference type="Gene3D" id="3.30.1360.120">
    <property type="entry name" value="Probable tRNA modification gtpase trme, domain 1"/>
    <property type="match status" value="1"/>
</dbReference>
<organism evidence="1">
    <name type="scientific">marine sediment metagenome</name>
    <dbReference type="NCBI Taxonomy" id="412755"/>
    <lineage>
        <taxon>unclassified sequences</taxon>
        <taxon>metagenomes</taxon>
        <taxon>ecological metagenomes</taxon>
    </lineage>
</organism>